<dbReference type="InterPro" id="IPR007367">
    <property type="entry name" value="DUF433"/>
</dbReference>
<evidence type="ECO:0000313" key="1">
    <source>
        <dbReference type="EMBL" id="MBD2280474.1"/>
    </source>
</evidence>
<evidence type="ECO:0000313" key="2">
    <source>
        <dbReference type="Proteomes" id="UP000606721"/>
    </source>
</evidence>
<dbReference type="Proteomes" id="UP000606721">
    <property type="component" value="Unassembled WGS sequence"/>
</dbReference>
<organism evidence="1 2">
    <name type="scientific">Aphanizomenon flos-aquae FACHB-1040</name>
    <dbReference type="NCBI Taxonomy" id="2692887"/>
    <lineage>
        <taxon>Bacteria</taxon>
        <taxon>Bacillati</taxon>
        <taxon>Cyanobacteriota</taxon>
        <taxon>Cyanophyceae</taxon>
        <taxon>Nostocales</taxon>
        <taxon>Aphanizomenonaceae</taxon>
        <taxon>Aphanizomenon</taxon>
    </lineage>
</organism>
<dbReference type="RefSeq" id="WP_053540032.1">
    <property type="nucleotide sequence ID" value="NZ_JACJQT010000063.1"/>
</dbReference>
<dbReference type="Gene3D" id="1.10.10.10">
    <property type="entry name" value="Winged helix-like DNA-binding domain superfamily/Winged helix DNA-binding domain"/>
    <property type="match status" value="1"/>
</dbReference>
<reference evidence="1 2" key="1">
    <citation type="journal article" date="2020" name="ISME J.">
        <title>Comparative genomics reveals insights into cyanobacterial evolution and habitat adaptation.</title>
        <authorList>
            <person name="Chen M.Y."/>
            <person name="Teng W.K."/>
            <person name="Zhao L."/>
            <person name="Hu C.X."/>
            <person name="Zhou Y.K."/>
            <person name="Han B.P."/>
            <person name="Song L.R."/>
            <person name="Shu W.S."/>
        </authorList>
    </citation>
    <scope>NUCLEOTIDE SEQUENCE [LARGE SCALE GENOMIC DNA]</scope>
    <source>
        <strain evidence="1 2">FACHB-1040</strain>
    </source>
</reference>
<dbReference type="InterPro" id="IPR009057">
    <property type="entry name" value="Homeodomain-like_sf"/>
</dbReference>
<dbReference type="Pfam" id="PF04255">
    <property type="entry name" value="DUF433"/>
    <property type="match status" value="1"/>
</dbReference>
<proteinExistence type="predicted"/>
<name>A0ABR8C3W3_APHFL</name>
<keyword evidence="2" id="KW-1185">Reference proteome</keyword>
<accession>A0ABR8C3W3</accession>
<dbReference type="InterPro" id="IPR036388">
    <property type="entry name" value="WH-like_DNA-bd_sf"/>
</dbReference>
<gene>
    <name evidence="1" type="ORF">H6F99_20025</name>
</gene>
<comment type="caution">
    <text evidence="1">The sequence shown here is derived from an EMBL/GenBank/DDBJ whole genome shotgun (WGS) entry which is preliminary data.</text>
</comment>
<dbReference type="EMBL" id="JACJQT010000063">
    <property type="protein sequence ID" value="MBD2280474.1"/>
    <property type="molecule type" value="Genomic_DNA"/>
</dbReference>
<protein>
    <submittedName>
        <fullName evidence="1">DUF433 domain-containing protein</fullName>
    </submittedName>
</protein>
<sequence length="119" mass="14235">MNSQTIPQIIPKKDITEYFNFLFPGDIRLKNSRIGIETILYEYIDCGRSPEEIAQIYQSLSLEQVYATILYYLQNKETISDYMKNWIEHGHRMREEQRLNPPPVSEKLRQLRIERQAKV</sequence>
<dbReference type="SUPFAM" id="SSF46689">
    <property type="entry name" value="Homeodomain-like"/>
    <property type="match status" value="1"/>
</dbReference>